<dbReference type="Gramene" id="mRNA:MD05G0204400">
    <property type="protein sequence ID" value="CDS:MD05G0204400.1"/>
    <property type="gene ID" value="MD05G0204400"/>
</dbReference>
<dbReference type="OrthoDB" id="1160067at2759"/>
<dbReference type="Gene3D" id="1.20.1280.50">
    <property type="match status" value="1"/>
</dbReference>
<dbReference type="PROSITE" id="PS50181">
    <property type="entry name" value="FBOX"/>
    <property type="match status" value="1"/>
</dbReference>
<evidence type="ECO:0000313" key="3">
    <source>
        <dbReference type="Proteomes" id="UP000290289"/>
    </source>
</evidence>
<dbReference type="InterPro" id="IPR055290">
    <property type="entry name" value="At3g26010-like"/>
</dbReference>
<dbReference type="Proteomes" id="UP000290289">
    <property type="component" value="Chromosome 5"/>
</dbReference>
<dbReference type="PANTHER" id="PTHR35546:SF130">
    <property type="entry name" value="EXPRESSED PROTEIN"/>
    <property type="match status" value="1"/>
</dbReference>
<dbReference type="EMBL" id="RDQH01000331">
    <property type="protein sequence ID" value="RXH98671.1"/>
    <property type="molecule type" value="Genomic_DNA"/>
</dbReference>
<dbReference type="InterPro" id="IPR056592">
    <property type="entry name" value="Beta-prop_At3g26010-like"/>
</dbReference>
<reference evidence="2 3" key="1">
    <citation type="submission" date="2018-10" db="EMBL/GenBank/DDBJ databases">
        <title>A high-quality apple genome assembly.</title>
        <authorList>
            <person name="Hu J."/>
        </authorList>
    </citation>
    <scope>NUCLEOTIDE SEQUENCE [LARGE SCALE GENOMIC DNA]</scope>
    <source>
        <strain evidence="3">cv. HFTH1</strain>
        <tissue evidence="2">Young leaf</tissue>
    </source>
</reference>
<comment type="caution">
    <text evidence="2">The sequence shown here is derived from an EMBL/GenBank/DDBJ whole genome shotgun (WGS) entry which is preliminary data.</text>
</comment>
<dbReference type="PANTHER" id="PTHR35546">
    <property type="entry name" value="F-BOX PROTEIN INTERACTION DOMAIN PROTEIN-RELATED"/>
    <property type="match status" value="1"/>
</dbReference>
<dbReference type="STRING" id="3750.A0A498JZR5"/>
<dbReference type="AlphaFoldDB" id="A0A498JZR5"/>
<proteinExistence type="predicted"/>
<name>A0A498JZR5_MALDO</name>
<keyword evidence="3" id="KW-1185">Reference proteome</keyword>
<evidence type="ECO:0000313" key="2">
    <source>
        <dbReference type="EMBL" id="RXH98671.1"/>
    </source>
</evidence>
<sequence length="429" mass="48996">MICIEDLPDPLLVEILCRIPCSKVVFQCKSVSKRWLRLISDPSFLRRFLCVQRVQQKPILSTLVILAFSDVEGHKTEVFTTSKHPLFQSSNLSLSFLPCFGDKEDREPVVVATYNDLILCCATNRLGGDYYICNPYTKQWVALPPAPQVHNGEVAPLGVGFMCDPYYNSSSREDGSSTSFDIIQLNTEYRWTIVRMVRNSSDAGYHVEMISTETRGEWRELALLCSPQQLKHLQSIHTDVEGFISYSAVAHNGKFYWLPTTSECTFELDPFITDSSGDNVAKCRFIDEPDAFFISASNWHLGVCKGCLRMCKVGLGADDPFSVWELKLQEAPEGDWEFEWLADRITQPFDDIPLFSEQEDRSGTVEMLSFHPNNQDIVYFRFDQHIVTGNFREGKLELEKAAKTPFDIGSWREVYTFALPWWPTPVPKL</sequence>
<accession>A0A498JZR5</accession>
<gene>
    <name evidence="2" type="ORF">DVH24_010996</name>
</gene>
<evidence type="ECO:0000259" key="1">
    <source>
        <dbReference type="PROSITE" id="PS50181"/>
    </source>
</evidence>
<dbReference type="SUPFAM" id="SSF81383">
    <property type="entry name" value="F-box domain"/>
    <property type="match status" value="1"/>
</dbReference>
<protein>
    <recommendedName>
        <fullName evidence="1">F-box domain-containing protein</fullName>
    </recommendedName>
</protein>
<dbReference type="InterPro" id="IPR001810">
    <property type="entry name" value="F-box_dom"/>
</dbReference>
<organism evidence="2 3">
    <name type="scientific">Malus domestica</name>
    <name type="common">Apple</name>
    <name type="synonym">Pyrus malus</name>
    <dbReference type="NCBI Taxonomy" id="3750"/>
    <lineage>
        <taxon>Eukaryota</taxon>
        <taxon>Viridiplantae</taxon>
        <taxon>Streptophyta</taxon>
        <taxon>Embryophyta</taxon>
        <taxon>Tracheophyta</taxon>
        <taxon>Spermatophyta</taxon>
        <taxon>Magnoliopsida</taxon>
        <taxon>eudicotyledons</taxon>
        <taxon>Gunneridae</taxon>
        <taxon>Pentapetalae</taxon>
        <taxon>rosids</taxon>
        <taxon>fabids</taxon>
        <taxon>Rosales</taxon>
        <taxon>Rosaceae</taxon>
        <taxon>Amygdaloideae</taxon>
        <taxon>Maleae</taxon>
        <taxon>Malus</taxon>
    </lineage>
</organism>
<dbReference type="Pfam" id="PF24750">
    <property type="entry name" value="b-prop_At3g26010-like"/>
    <property type="match status" value="1"/>
</dbReference>
<dbReference type="InterPro" id="IPR036047">
    <property type="entry name" value="F-box-like_dom_sf"/>
</dbReference>
<feature type="domain" description="F-box" evidence="1">
    <location>
        <begin position="1"/>
        <end position="48"/>
    </location>
</feature>
<dbReference type="Pfam" id="PF00646">
    <property type="entry name" value="F-box"/>
    <property type="match status" value="1"/>
</dbReference>